<keyword evidence="3" id="KW-0723">Serine/threonine-protein kinase</keyword>
<dbReference type="PROSITE" id="PS00107">
    <property type="entry name" value="PROTEIN_KINASE_ATP"/>
    <property type="match status" value="1"/>
</dbReference>
<evidence type="ECO:0000256" key="2">
    <source>
        <dbReference type="ARBA" id="ARBA00012513"/>
    </source>
</evidence>
<evidence type="ECO:0000256" key="13">
    <source>
        <dbReference type="ARBA" id="ARBA00023157"/>
    </source>
</evidence>
<comment type="catalytic activity">
    <reaction evidence="17">
        <text>L-seryl-[protein] + ATP = O-phospho-L-seryl-[protein] + ADP + H(+)</text>
        <dbReference type="Rhea" id="RHEA:17989"/>
        <dbReference type="Rhea" id="RHEA-COMP:9863"/>
        <dbReference type="Rhea" id="RHEA-COMP:11604"/>
        <dbReference type="ChEBI" id="CHEBI:15378"/>
        <dbReference type="ChEBI" id="CHEBI:29999"/>
        <dbReference type="ChEBI" id="CHEBI:30616"/>
        <dbReference type="ChEBI" id="CHEBI:83421"/>
        <dbReference type="ChEBI" id="CHEBI:456216"/>
        <dbReference type="EC" id="2.7.11.1"/>
    </reaction>
</comment>
<evidence type="ECO:0000256" key="8">
    <source>
        <dbReference type="ARBA" id="ARBA00022741"/>
    </source>
</evidence>
<dbReference type="InterPro" id="IPR011009">
    <property type="entry name" value="Kinase-like_dom_sf"/>
</dbReference>
<evidence type="ECO:0000256" key="3">
    <source>
        <dbReference type="ARBA" id="ARBA00022527"/>
    </source>
</evidence>
<evidence type="ECO:0000313" key="19">
    <source>
        <dbReference type="EnsemblPlants" id="EMT28599"/>
    </source>
</evidence>
<dbReference type="FunFam" id="3.30.200.20:FF:000059">
    <property type="entry name" value="S-receptor-like serine/threonine-protein kinase"/>
    <property type="match status" value="1"/>
</dbReference>
<evidence type="ECO:0000259" key="18">
    <source>
        <dbReference type="PROSITE" id="PS50011"/>
    </source>
</evidence>
<dbReference type="EnsemblPlants" id="EMT28599">
    <property type="protein sequence ID" value="EMT28599"/>
    <property type="gene ID" value="F775_19184"/>
</dbReference>
<dbReference type="EC" id="2.7.11.1" evidence="2"/>
<keyword evidence="4" id="KW-0245">EGF-like domain</keyword>
<dbReference type="GO" id="GO:0005524">
    <property type="term" value="F:ATP binding"/>
    <property type="evidence" value="ECO:0007669"/>
    <property type="project" value="UniProtKB-UniRule"/>
</dbReference>
<evidence type="ECO:0000256" key="12">
    <source>
        <dbReference type="ARBA" id="ARBA00023136"/>
    </source>
</evidence>
<dbReference type="Gene3D" id="1.10.510.10">
    <property type="entry name" value="Transferase(Phosphotransferase) domain 1"/>
    <property type="match status" value="1"/>
</dbReference>
<dbReference type="SUPFAM" id="SSF56112">
    <property type="entry name" value="Protein kinase-like (PK-like)"/>
    <property type="match status" value="1"/>
</dbReference>
<evidence type="ECO:0000256" key="7">
    <source>
        <dbReference type="ARBA" id="ARBA00022729"/>
    </source>
</evidence>
<keyword evidence="14" id="KW-0675">Receptor</keyword>
<keyword evidence="7" id="KW-0732">Signal</keyword>
<evidence type="ECO:0000256" key="16">
    <source>
        <dbReference type="ARBA" id="ARBA00047899"/>
    </source>
</evidence>
<evidence type="ECO:0000256" key="1">
    <source>
        <dbReference type="ARBA" id="ARBA00004479"/>
    </source>
</evidence>
<accession>M8C2X9</accession>
<dbReference type="Pfam" id="PF00069">
    <property type="entry name" value="Pkinase"/>
    <property type="match status" value="1"/>
</dbReference>
<dbReference type="PANTHER" id="PTHR47974">
    <property type="entry name" value="OS07G0415500 PROTEIN"/>
    <property type="match status" value="1"/>
</dbReference>
<evidence type="ECO:0000256" key="17">
    <source>
        <dbReference type="ARBA" id="ARBA00048679"/>
    </source>
</evidence>
<evidence type="ECO:0000256" key="4">
    <source>
        <dbReference type="ARBA" id="ARBA00022536"/>
    </source>
</evidence>
<name>M8C2X9_AEGTA</name>
<keyword evidence="6" id="KW-0812">Transmembrane</keyword>
<feature type="domain" description="Protein kinase" evidence="18">
    <location>
        <begin position="195"/>
        <end position="492"/>
    </location>
</feature>
<sequence>MALPHSDFWGYDLNDGEIMPLAECARRCRTNCACVAFQHKANMECYLKSVLFNGRTFPGLPGTVYIKVPVDFVVPEFHVHQWQAHVHGGLAILEENITGCGDRAAQEVLLNASALSHKHVGDAAGKPVWPYLYGFLSALLVVEAVVIGLGCLLFSRKGLFTRSSPVYPMDEGYRLILLTTSFQRYSYAAIKKATGNFADEIGRGGSGVVYRGVLDDGRIVAVKALTTSVSRSHGEEEFQAELSVIGRIYHKNLVRIIGCCSQGKPRILVSEFIENRSLATMLFLDEDGDGDGGDDHDDVLGWSQRFRIAVGVARGLAYLHSECLEWIIHCNMKPENILLDRDLEPKITDFGLAKLLDRRPLGSASRLVREANPSRRIRGTRGYMAPEWVSSLAISDKVDVYSFGVVLLELVKGVRVADGDQNTDVRAVAKAVSEKMHSGSVDDLVDGRLAGDFNRAQVKVVVGVALSCLEEDRNRRPSMSAVVQALVSVEDA</sequence>
<evidence type="ECO:0000256" key="15">
    <source>
        <dbReference type="ARBA" id="ARBA00023180"/>
    </source>
</evidence>
<keyword evidence="15" id="KW-0325">Glycoprotein</keyword>
<comment type="catalytic activity">
    <reaction evidence="16">
        <text>L-threonyl-[protein] + ATP = O-phospho-L-threonyl-[protein] + ADP + H(+)</text>
        <dbReference type="Rhea" id="RHEA:46608"/>
        <dbReference type="Rhea" id="RHEA-COMP:11060"/>
        <dbReference type="Rhea" id="RHEA-COMP:11605"/>
        <dbReference type="ChEBI" id="CHEBI:15378"/>
        <dbReference type="ChEBI" id="CHEBI:30013"/>
        <dbReference type="ChEBI" id="CHEBI:30616"/>
        <dbReference type="ChEBI" id="CHEBI:61977"/>
        <dbReference type="ChEBI" id="CHEBI:456216"/>
        <dbReference type="EC" id="2.7.11.1"/>
    </reaction>
</comment>
<dbReference type="CDD" id="cd01098">
    <property type="entry name" value="PAN_AP_plant"/>
    <property type="match status" value="1"/>
</dbReference>
<dbReference type="PANTHER" id="PTHR47974:SF28">
    <property type="entry name" value="NON-SPECIFIC SERINE_THREONINE PROTEIN KINASE"/>
    <property type="match status" value="1"/>
</dbReference>
<dbReference type="FunFam" id="1.10.510.10:FF:000384">
    <property type="entry name" value="G-type lectin S-receptor-like serine/threonine-protein kinase"/>
    <property type="match status" value="1"/>
</dbReference>
<protein>
    <recommendedName>
        <fullName evidence="2">non-specific serine/threonine protein kinase</fullName>
        <ecNumber evidence="2">2.7.11.1</ecNumber>
    </recommendedName>
</protein>
<keyword evidence="9" id="KW-0418">Kinase</keyword>
<keyword evidence="10" id="KW-0067">ATP-binding</keyword>
<dbReference type="AlphaFoldDB" id="M8C2X9"/>
<dbReference type="InterPro" id="IPR000719">
    <property type="entry name" value="Prot_kinase_dom"/>
</dbReference>
<organism evidence="19">
    <name type="scientific">Aegilops tauschii</name>
    <name type="common">Tausch's goatgrass</name>
    <name type="synonym">Aegilops squarrosa</name>
    <dbReference type="NCBI Taxonomy" id="37682"/>
    <lineage>
        <taxon>Eukaryota</taxon>
        <taxon>Viridiplantae</taxon>
        <taxon>Streptophyta</taxon>
        <taxon>Embryophyta</taxon>
        <taxon>Tracheophyta</taxon>
        <taxon>Spermatophyta</taxon>
        <taxon>Magnoliopsida</taxon>
        <taxon>Liliopsida</taxon>
        <taxon>Poales</taxon>
        <taxon>Poaceae</taxon>
        <taxon>BOP clade</taxon>
        <taxon>Pooideae</taxon>
        <taxon>Triticodae</taxon>
        <taxon>Triticeae</taxon>
        <taxon>Triticinae</taxon>
        <taxon>Aegilops</taxon>
    </lineage>
</organism>
<reference evidence="19" key="1">
    <citation type="submission" date="2015-06" db="UniProtKB">
        <authorList>
            <consortium name="EnsemblPlants"/>
        </authorList>
    </citation>
    <scope>IDENTIFICATION</scope>
</reference>
<dbReference type="GO" id="GO:0004674">
    <property type="term" value="F:protein serine/threonine kinase activity"/>
    <property type="evidence" value="ECO:0007669"/>
    <property type="project" value="UniProtKB-KW"/>
</dbReference>
<evidence type="ECO:0000256" key="6">
    <source>
        <dbReference type="ARBA" id="ARBA00022692"/>
    </source>
</evidence>
<evidence type="ECO:0000256" key="11">
    <source>
        <dbReference type="ARBA" id="ARBA00022989"/>
    </source>
</evidence>
<dbReference type="CDD" id="cd14066">
    <property type="entry name" value="STKc_IRAK"/>
    <property type="match status" value="1"/>
</dbReference>
<evidence type="ECO:0000256" key="5">
    <source>
        <dbReference type="ARBA" id="ARBA00022679"/>
    </source>
</evidence>
<dbReference type="Gene3D" id="3.30.200.20">
    <property type="entry name" value="Phosphorylase Kinase, domain 1"/>
    <property type="match status" value="1"/>
</dbReference>
<evidence type="ECO:0000256" key="10">
    <source>
        <dbReference type="ARBA" id="ARBA00022840"/>
    </source>
</evidence>
<comment type="subcellular location">
    <subcellularLocation>
        <location evidence="1">Membrane</location>
        <topology evidence="1">Single-pass type I membrane protein</topology>
    </subcellularLocation>
</comment>
<keyword evidence="11" id="KW-1133">Transmembrane helix</keyword>
<keyword evidence="8" id="KW-0547">Nucleotide-binding</keyword>
<proteinExistence type="predicted"/>
<evidence type="ECO:0000256" key="9">
    <source>
        <dbReference type="ARBA" id="ARBA00022777"/>
    </source>
</evidence>
<dbReference type="GO" id="GO:0016020">
    <property type="term" value="C:membrane"/>
    <property type="evidence" value="ECO:0007669"/>
    <property type="project" value="UniProtKB-SubCell"/>
</dbReference>
<dbReference type="PROSITE" id="PS50011">
    <property type="entry name" value="PROTEIN_KINASE_DOM"/>
    <property type="match status" value="1"/>
</dbReference>
<evidence type="ECO:0000256" key="14">
    <source>
        <dbReference type="ARBA" id="ARBA00023170"/>
    </source>
</evidence>
<dbReference type="InterPro" id="IPR017441">
    <property type="entry name" value="Protein_kinase_ATP_BS"/>
</dbReference>
<keyword evidence="12" id="KW-0472">Membrane</keyword>
<keyword evidence="5" id="KW-0808">Transferase</keyword>
<keyword evidence="13" id="KW-1015">Disulfide bond</keyword>